<evidence type="ECO:0000259" key="15">
    <source>
        <dbReference type="SMART" id="SM00563"/>
    </source>
</evidence>
<accession>A0A1Y1SIW9</accession>
<dbReference type="NCBIfam" id="NF003441">
    <property type="entry name" value="PRK04974.1"/>
    <property type="match status" value="1"/>
</dbReference>
<sequence length="827" mass="93842">MLGKIIWFLTWWLRKPLLAMVRATISPTRLHETLALDPDIPVCYVLAYRSYVDRWVLEHFVAREGLVPVRKSRNKLPDKGKAVCLYLPVLLDKKGQLRELHRQACEQQDFDLQLVPVSLFWGRDPGKETSLFRILFSDAENPGYLRKFLIILANGRNIVMNFGKPVRFREFIGEAQDYDRITQKLVRVFRFHFRRQRNATLGPALYTRNQVTQAVLANPGVRAVISEEAGRTGERPAVLRDKVRRYVDEIAAVYSTTTLRVLYVLLTWVWNRVYNGVEIHRIERARDAAAQGGVIYMPSHRSHMDYLLLSYVLYDEGLVPPHIAAGINLNFWPVGSILRRGGAFFLRRSFGGNKLYTAAFRAYLDFLISRSFPMSFYPEGGRSRTGRLLKPKTGMMAMVTESYLRGSDKPVTVIPVYIGYDKVAEVNSYFKELRGSKVKKESVWEFLKVRKVLSRNYGKAYLSFGQPLELGNYIREHQPQWLDDAPYKAGQQPEGLAPFVEQMSLRVMTRINGAVVLSSSGLSAMTLLATPQRAIAADEMVEQIDSWLALQRAAPYGPNIVLPTLSAEELVAEAEPVVPLNRVAHPWGDLLVAEARDAVLMTYTRNSVQHAFALPSLLASFFRFRPGVERDDLIAAATDLYPFLRTELHLRWPLENVETQIAALIDAMLKLGLLNEDERYGLVAPPVSTREFATLARLGNILRETLERYALNALLLQARMSEGHIHRLAFEKESQLMAERLAIVSGRDAPEFFDKALFRGFVDTLKQKGWLIPVAADDLEKGDERLAIDMRVGQLADRSLGMLGTDIGQAILQLVHRPRSVGSRTEN</sequence>
<dbReference type="Pfam" id="PF01553">
    <property type="entry name" value="Acyltransferase"/>
    <property type="match status" value="1"/>
</dbReference>
<dbReference type="HAMAP" id="MF_00393">
    <property type="entry name" value="Glyc3P_acyltrans"/>
    <property type="match status" value="1"/>
</dbReference>
<dbReference type="SUPFAM" id="SSF69593">
    <property type="entry name" value="Glycerol-3-phosphate (1)-acyltransferase"/>
    <property type="match status" value="1"/>
</dbReference>
<dbReference type="RefSeq" id="WP_083560897.1">
    <property type="nucleotide sequence ID" value="NZ_AQQV01000001.1"/>
</dbReference>
<dbReference type="CDD" id="cd07993">
    <property type="entry name" value="LPLAT_DHAPAT-like"/>
    <property type="match status" value="1"/>
</dbReference>
<evidence type="ECO:0000256" key="7">
    <source>
        <dbReference type="ARBA" id="ARBA00022475"/>
    </source>
</evidence>
<dbReference type="GO" id="GO:0016024">
    <property type="term" value="P:CDP-diacylglycerol biosynthetic process"/>
    <property type="evidence" value="ECO:0007669"/>
    <property type="project" value="UniProtKB-UniRule"/>
</dbReference>
<dbReference type="Proteomes" id="UP000192342">
    <property type="component" value="Unassembled WGS sequence"/>
</dbReference>
<name>A0A1Y1SIW9_9GAMM</name>
<comment type="pathway">
    <text evidence="3">Lipid metabolism.</text>
</comment>
<dbReference type="GO" id="GO:0006631">
    <property type="term" value="P:fatty acid metabolic process"/>
    <property type="evidence" value="ECO:0007669"/>
    <property type="project" value="TreeGrafter"/>
</dbReference>
<evidence type="ECO:0000256" key="8">
    <source>
        <dbReference type="ARBA" id="ARBA00022679"/>
    </source>
</evidence>
<evidence type="ECO:0000256" key="10">
    <source>
        <dbReference type="ARBA" id="ARBA00023209"/>
    </source>
</evidence>
<comment type="caution">
    <text evidence="16">The sequence shown here is derived from an EMBL/GenBank/DDBJ whole genome shotgun (WGS) entry which is preliminary data.</text>
</comment>
<proteinExistence type="inferred from homology"/>
<dbReference type="AlphaFoldDB" id="A0A1Y1SIW9"/>
<evidence type="ECO:0000256" key="3">
    <source>
        <dbReference type="ARBA" id="ARBA00005189"/>
    </source>
</evidence>
<evidence type="ECO:0000256" key="12">
    <source>
        <dbReference type="ARBA" id="ARBA00023315"/>
    </source>
</evidence>
<comment type="pathway">
    <text evidence="2 14">Phospholipid metabolism; CDP-diacylglycerol biosynthesis; CDP-diacylglycerol from sn-glycerol 3-phosphate: step 1/3.</text>
</comment>
<dbReference type="PIRSF" id="PIRSF000437">
    <property type="entry name" value="GPAT_DHAPAT"/>
    <property type="match status" value="1"/>
</dbReference>
<evidence type="ECO:0000313" key="17">
    <source>
        <dbReference type="Proteomes" id="UP000192342"/>
    </source>
</evidence>
<keyword evidence="12 14" id="KW-0012">Acyltransferase</keyword>
<keyword evidence="8 14" id="KW-0808">Transferase</keyword>
<dbReference type="InterPro" id="IPR041728">
    <property type="entry name" value="GPAT/DHAPAT_LPLAT"/>
</dbReference>
<keyword evidence="14" id="KW-0444">Lipid biosynthesis</keyword>
<comment type="subcellular location">
    <subcellularLocation>
        <location evidence="1 14">Cell membrane</location>
        <topology evidence="1 14">Peripheral membrane protein</topology>
        <orientation evidence="1 14">Cytoplasmic side</orientation>
    </subcellularLocation>
</comment>
<protein>
    <recommendedName>
        <fullName evidence="6 14">Glycerol-3-phosphate acyltransferase</fullName>
        <shortName evidence="14">GPAT</shortName>
        <ecNumber evidence="5 14">2.3.1.15</ecNumber>
    </recommendedName>
</protein>
<dbReference type="UniPathway" id="UPA00557">
    <property type="reaction ID" value="UER00612"/>
</dbReference>
<dbReference type="NCBIfam" id="TIGR03703">
    <property type="entry name" value="plsB"/>
    <property type="match status" value="1"/>
</dbReference>
<feature type="short sequence motif" description="HXXXXD motif" evidence="14">
    <location>
        <begin position="299"/>
        <end position="304"/>
    </location>
</feature>
<dbReference type="SMART" id="SM00563">
    <property type="entry name" value="PlsC"/>
    <property type="match status" value="1"/>
</dbReference>
<dbReference type="InterPro" id="IPR028354">
    <property type="entry name" value="GPAT_PlsB"/>
</dbReference>
<feature type="domain" description="Phospholipid/glycerol acyltransferase" evidence="15">
    <location>
        <begin position="294"/>
        <end position="421"/>
    </location>
</feature>
<evidence type="ECO:0000256" key="6">
    <source>
        <dbReference type="ARBA" id="ARBA00013432"/>
    </source>
</evidence>
<comment type="catalytic activity">
    <reaction evidence="13 14">
        <text>sn-glycerol 3-phosphate + an acyl-CoA = a 1-acyl-sn-glycero-3-phosphate + CoA</text>
        <dbReference type="Rhea" id="RHEA:15325"/>
        <dbReference type="ChEBI" id="CHEBI:57287"/>
        <dbReference type="ChEBI" id="CHEBI:57597"/>
        <dbReference type="ChEBI" id="CHEBI:57970"/>
        <dbReference type="ChEBI" id="CHEBI:58342"/>
        <dbReference type="EC" id="2.3.1.15"/>
    </reaction>
</comment>
<keyword evidence="11 14" id="KW-1208">Phospholipid metabolism</keyword>
<reference evidence="16 17" key="1">
    <citation type="submission" date="2013-04" db="EMBL/GenBank/DDBJ databases">
        <title>Oceanococcus atlanticus 22II-S10r2 Genome Sequencing.</title>
        <authorList>
            <person name="Lai Q."/>
            <person name="Li G."/>
            <person name="Shao Z."/>
        </authorList>
    </citation>
    <scope>NUCLEOTIDE SEQUENCE [LARGE SCALE GENOMIC DNA]</scope>
    <source>
        <strain evidence="16 17">22II-S10r2</strain>
    </source>
</reference>
<dbReference type="InterPro" id="IPR022284">
    <property type="entry name" value="GPAT/DHAPAT"/>
</dbReference>
<keyword evidence="10 14" id="KW-0594">Phospholipid biosynthesis</keyword>
<evidence type="ECO:0000256" key="5">
    <source>
        <dbReference type="ARBA" id="ARBA00013113"/>
    </source>
</evidence>
<dbReference type="InterPro" id="IPR002123">
    <property type="entry name" value="Plipid/glycerol_acylTrfase"/>
</dbReference>
<evidence type="ECO:0000313" key="16">
    <source>
        <dbReference type="EMBL" id="ORE89623.1"/>
    </source>
</evidence>
<evidence type="ECO:0000256" key="4">
    <source>
        <dbReference type="ARBA" id="ARBA00007937"/>
    </source>
</evidence>
<organism evidence="16 17">
    <name type="scientific">Oceanococcus atlanticus</name>
    <dbReference type="NCBI Taxonomy" id="1317117"/>
    <lineage>
        <taxon>Bacteria</taxon>
        <taxon>Pseudomonadati</taxon>
        <taxon>Pseudomonadota</taxon>
        <taxon>Gammaproteobacteria</taxon>
        <taxon>Chromatiales</taxon>
        <taxon>Oceanococcaceae</taxon>
        <taxon>Oceanococcus</taxon>
    </lineage>
</organism>
<dbReference type="EC" id="2.3.1.15" evidence="5 14"/>
<dbReference type="InterPro" id="IPR045520">
    <property type="entry name" value="GPAT/DHAPAT_C"/>
</dbReference>
<evidence type="ECO:0000256" key="11">
    <source>
        <dbReference type="ARBA" id="ARBA00023264"/>
    </source>
</evidence>
<evidence type="ECO:0000256" key="14">
    <source>
        <dbReference type="HAMAP-Rule" id="MF_00393"/>
    </source>
</evidence>
<dbReference type="PANTHER" id="PTHR12563:SF17">
    <property type="entry name" value="DIHYDROXYACETONE PHOSPHATE ACYLTRANSFERASE"/>
    <property type="match status" value="1"/>
</dbReference>
<gene>
    <name evidence="14" type="primary">plsB</name>
    <name evidence="16" type="ORF">ATO7_07070</name>
</gene>
<evidence type="ECO:0000256" key="13">
    <source>
        <dbReference type="ARBA" id="ARBA00048427"/>
    </source>
</evidence>
<keyword evidence="17" id="KW-1185">Reference proteome</keyword>
<dbReference type="STRING" id="1317117.ATO7_07070"/>
<dbReference type="EMBL" id="AQQV01000001">
    <property type="protein sequence ID" value="ORE89623.1"/>
    <property type="molecule type" value="Genomic_DNA"/>
</dbReference>
<dbReference type="PANTHER" id="PTHR12563">
    <property type="entry name" value="GLYCEROL-3-PHOSPHATE ACYLTRANSFERASE"/>
    <property type="match status" value="1"/>
</dbReference>
<dbReference type="GO" id="GO:0005886">
    <property type="term" value="C:plasma membrane"/>
    <property type="evidence" value="ECO:0007669"/>
    <property type="project" value="UniProtKB-SubCell"/>
</dbReference>
<keyword evidence="14" id="KW-0443">Lipid metabolism</keyword>
<comment type="domain">
    <text evidence="14">The HXXXXD motif is essential for acyltransferase activity and may constitute the binding site for the phosphate moiety of the glycerol-3-phosphate.</text>
</comment>
<dbReference type="OrthoDB" id="335193at2"/>
<dbReference type="Pfam" id="PF19277">
    <property type="entry name" value="GPAT_C"/>
    <property type="match status" value="1"/>
</dbReference>
<keyword evidence="7 14" id="KW-1003">Cell membrane</keyword>
<evidence type="ECO:0000256" key="9">
    <source>
        <dbReference type="ARBA" id="ARBA00023136"/>
    </source>
</evidence>
<evidence type="ECO:0000256" key="1">
    <source>
        <dbReference type="ARBA" id="ARBA00004413"/>
    </source>
</evidence>
<dbReference type="GO" id="GO:0004366">
    <property type="term" value="F:glycerol-3-phosphate O-acyltransferase activity"/>
    <property type="evidence" value="ECO:0007669"/>
    <property type="project" value="UniProtKB-UniRule"/>
</dbReference>
<dbReference type="PIRSF" id="PIRSF500064">
    <property type="entry name" value="GPAT"/>
    <property type="match status" value="1"/>
</dbReference>
<comment type="similarity">
    <text evidence="4 14">Belongs to the GPAT/DAPAT family.</text>
</comment>
<keyword evidence="9 14" id="KW-0472">Membrane</keyword>
<evidence type="ECO:0000256" key="2">
    <source>
        <dbReference type="ARBA" id="ARBA00004765"/>
    </source>
</evidence>